<sequence>MSIGHKEWQDWVVEEEEGLEVFKTGWDRGVSTWDTPNVYSSGISEEIIGKAIKQFGYSVTQAYSPHEMQWNSTVEAEQG</sequence>
<dbReference type="AlphaFoldDB" id="A0A8H7YNW0"/>
<gene>
    <name evidence="3" type="ORF">I7I52_04690</name>
</gene>
<organism evidence="3 4">
    <name type="scientific">Ajellomyces capsulatus</name>
    <name type="common">Darling's disease fungus</name>
    <name type="synonym">Histoplasma capsulatum</name>
    <dbReference type="NCBI Taxonomy" id="5037"/>
    <lineage>
        <taxon>Eukaryota</taxon>
        <taxon>Fungi</taxon>
        <taxon>Dikarya</taxon>
        <taxon>Ascomycota</taxon>
        <taxon>Pezizomycotina</taxon>
        <taxon>Eurotiomycetes</taxon>
        <taxon>Eurotiomycetidae</taxon>
        <taxon>Onygenales</taxon>
        <taxon>Ajellomycetaceae</taxon>
        <taxon>Histoplasma</taxon>
    </lineage>
</organism>
<dbReference type="OrthoDB" id="48988at2759"/>
<dbReference type="InterPro" id="IPR023210">
    <property type="entry name" value="NADP_OxRdtase_dom"/>
</dbReference>
<dbReference type="Proteomes" id="UP000670092">
    <property type="component" value="Unassembled WGS sequence"/>
</dbReference>
<dbReference type="EMBL" id="JAEVHI010000004">
    <property type="protein sequence ID" value="KAG5293397.1"/>
    <property type="molecule type" value="Genomic_DNA"/>
</dbReference>
<protein>
    <submittedName>
        <fullName evidence="3">Aryl-alcohol dehydrogenase</fullName>
    </submittedName>
</protein>
<dbReference type="Pfam" id="PF00248">
    <property type="entry name" value="Aldo_ket_red"/>
    <property type="match status" value="1"/>
</dbReference>
<dbReference type="Gene3D" id="3.20.20.100">
    <property type="entry name" value="NADP-dependent oxidoreductase domain"/>
    <property type="match status" value="1"/>
</dbReference>
<evidence type="ECO:0000259" key="2">
    <source>
        <dbReference type="Pfam" id="PF00248"/>
    </source>
</evidence>
<keyword evidence="1" id="KW-0560">Oxidoreductase</keyword>
<proteinExistence type="predicted"/>
<reference evidence="3 4" key="1">
    <citation type="submission" date="2021-01" db="EMBL/GenBank/DDBJ databases">
        <title>Chromosome-level genome assembly of a human fungal pathogen reveals clustering of transcriptionally co-regulated genes.</title>
        <authorList>
            <person name="Voorhies M."/>
            <person name="Cohen S."/>
            <person name="Shea T.P."/>
            <person name="Petrus S."/>
            <person name="Munoz J.F."/>
            <person name="Poplawski S."/>
            <person name="Goldman W.E."/>
            <person name="Michael T."/>
            <person name="Cuomo C.A."/>
            <person name="Sil A."/>
            <person name="Beyhan S."/>
        </authorList>
    </citation>
    <scope>NUCLEOTIDE SEQUENCE [LARGE SCALE GENOMIC DNA]</scope>
    <source>
        <strain evidence="3 4">G184AR</strain>
    </source>
</reference>
<dbReference type="SUPFAM" id="SSF51430">
    <property type="entry name" value="NAD(P)-linked oxidoreductase"/>
    <property type="match status" value="1"/>
</dbReference>
<evidence type="ECO:0000256" key="1">
    <source>
        <dbReference type="ARBA" id="ARBA00023002"/>
    </source>
</evidence>
<dbReference type="InterPro" id="IPR036812">
    <property type="entry name" value="NAD(P)_OxRdtase_dom_sf"/>
</dbReference>
<feature type="domain" description="NADP-dependent oxidoreductase" evidence="2">
    <location>
        <begin position="7"/>
        <end position="54"/>
    </location>
</feature>
<name>A0A8H7YNW0_AJECA</name>
<evidence type="ECO:0000313" key="4">
    <source>
        <dbReference type="Proteomes" id="UP000670092"/>
    </source>
</evidence>
<accession>A0A8H7YNW0</accession>
<dbReference type="GO" id="GO:0016491">
    <property type="term" value="F:oxidoreductase activity"/>
    <property type="evidence" value="ECO:0007669"/>
    <property type="project" value="UniProtKB-KW"/>
</dbReference>
<evidence type="ECO:0000313" key="3">
    <source>
        <dbReference type="EMBL" id="KAG5293397.1"/>
    </source>
</evidence>
<comment type="caution">
    <text evidence="3">The sequence shown here is derived from an EMBL/GenBank/DDBJ whole genome shotgun (WGS) entry which is preliminary data.</text>
</comment>
<dbReference type="VEuPathDB" id="FungiDB:I7I52_04690"/>